<name>Q2GMI0_CHAGB</name>
<dbReference type="EMBL" id="CH408036">
    <property type="protein sequence ID" value="EAQ83006.1"/>
    <property type="molecule type" value="Genomic_DNA"/>
</dbReference>
<protein>
    <submittedName>
        <fullName evidence="1">Uncharacterized protein</fullName>
    </submittedName>
</protein>
<dbReference type="HOGENOM" id="CLU_1019420_0_0_1"/>
<dbReference type="VEuPathDB" id="FungiDB:CHGG_10824"/>
<evidence type="ECO:0000313" key="2">
    <source>
        <dbReference type="Proteomes" id="UP000001056"/>
    </source>
</evidence>
<reference evidence="2" key="1">
    <citation type="journal article" date="2015" name="Genome Announc.">
        <title>Draft genome sequence of the cellulolytic fungus Chaetomium globosum.</title>
        <authorList>
            <person name="Cuomo C.A."/>
            <person name="Untereiner W.A."/>
            <person name="Ma L.-J."/>
            <person name="Grabherr M."/>
            <person name="Birren B.W."/>
        </authorList>
    </citation>
    <scope>NUCLEOTIDE SEQUENCE [LARGE SCALE GENOMIC DNA]</scope>
    <source>
        <strain evidence="2">ATCC 6205 / CBS 148.51 / DSM 1962 / NBRC 6347 / NRRL 1970</strain>
    </source>
</reference>
<dbReference type="InParanoid" id="Q2GMI0"/>
<dbReference type="GeneID" id="4397183"/>
<accession>Q2GMI0</accession>
<dbReference type="Proteomes" id="UP000001056">
    <property type="component" value="Unassembled WGS sequence"/>
</dbReference>
<dbReference type="RefSeq" id="XP_001226091.1">
    <property type="nucleotide sequence ID" value="XM_001226090.1"/>
</dbReference>
<proteinExistence type="predicted"/>
<sequence length="273" mass="30568">MLELTLGLRKFRFQGPRRAKLDHELRSIWDCVTCDARVGTDLTLYNAYPFRDLENTSLPFRCYSESILHVPILKIDDAMRICEVLNDCPGDGLTEKPCRMCAFGWANFFLVAVNWMRGTVMDASLGNLQRLRNASLYPPSAPQMNKPIWRIPQTYEPLPTFAGWDLDWKDGPVKATVVTFTSTSVRVIQAGCLPSLSPTVTEQPPLFIGEGLTGYNIDIDIARSIVRWIICPGEPLLPSNDMLPSFSKSRAMLASPKADRCRIFSDGSGTSED</sequence>
<organism evidence="1 2">
    <name type="scientific">Chaetomium globosum (strain ATCC 6205 / CBS 148.51 / DSM 1962 / NBRC 6347 / NRRL 1970)</name>
    <name type="common">Soil fungus</name>
    <dbReference type="NCBI Taxonomy" id="306901"/>
    <lineage>
        <taxon>Eukaryota</taxon>
        <taxon>Fungi</taxon>
        <taxon>Dikarya</taxon>
        <taxon>Ascomycota</taxon>
        <taxon>Pezizomycotina</taxon>
        <taxon>Sordariomycetes</taxon>
        <taxon>Sordariomycetidae</taxon>
        <taxon>Sordariales</taxon>
        <taxon>Chaetomiaceae</taxon>
        <taxon>Chaetomium</taxon>
    </lineage>
</organism>
<dbReference type="OrthoDB" id="4204806at2759"/>
<dbReference type="AlphaFoldDB" id="Q2GMI0"/>
<keyword evidence="2" id="KW-1185">Reference proteome</keyword>
<evidence type="ECO:0000313" key="1">
    <source>
        <dbReference type="EMBL" id="EAQ83006.1"/>
    </source>
</evidence>
<gene>
    <name evidence="1" type="ORF">CHGG_10824</name>
</gene>